<feature type="signal peptide" evidence="1">
    <location>
        <begin position="1"/>
        <end position="20"/>
    </location>
</feature>
<dbReference type="AlphaFoldDB" id="A0A7R8Z0I7"/>
<dbReference type="FunCoup" id="A0A7R8Z0I7">
    <property type="interactions" value="24"/>
</dbReference>
<reference evidence="2 3" key="1">
    <citation type="submission" date="2020-11" db="EMBL/GenBank/DDBJ databases">
        <authorList>
            <person name="Wallbank WR R."/>
            <person name="Pardo Diaz C."/>
            <person name="Kozak K."/>
            <person name="Martin S."/>
            <person name="Jiggins C."/>
            <person name="Moest M."/>
            <person name="Warren A I."/>
            <person name="Generalovic N T."/>
            <person name="Byers J.R.P. K."/>
            <person name="Montejo-Kovacevich G."/>
            <person name="Yen C E."/>
        </authorList>
    </citation>
    <scope>NUCLEOTIDE SEQUENCE [LARGE SCALE GENOMIC DNA]</scope>
</reference>
<protein>
    <recommendedName>
        <fullName evidence="4">Hemolymph juvenile hormone binding protein</fullName>
    </recommendedName>
</protein>
<dbReference type="PANTHER" id="PTHR11008:SF9">
    <property type="entry name" value="PROTEIN TAKEOUT-LIKE PROTEIN"/>
    <property type="match status" value="1"/>
</dbReference>
<dbReference type="InterPro" id="IPR010562">
    <property type="entry name" value="Haemolymph_juvenile_hormone-bd"/>
</dbReference>
<gene>
    <name evidence="2" type="ORF">HERILL_LOCUS14808</name>
</gene>
<evidence type="ECO:0008006" key="4">
    <source>
        <dbReference type="Google" id="ProtNLM"/>
    </source>
</evidence>
<dbReference type="Gene3D" id="3.15.10.30">
    <property type="entry name" value="Haemolymph juvenile hormone binding protein"/>
    <property type="match status" value="1"/>
</dbReference>
<evidence type="ECO:0000256" key="1">
    <source>
        <dbReference type="SAM" id="SignalP"/>
    </source>
</evidence>
<dbReference type="Proteomes" id="UP000594454">
    <property type="component" value="Chromosome 6"/>
</dbReference>
<accession>A0A7R8Z0I7</accession>
<dbReference type="PANTHER" id="PTHR11008">
    <property type="entry name" value="PROTEIN TAKEOUT-LIKE PROTEIN"/>
    <property type="match status" value="1"/>
</dbReference>
<dbReference type="InParanoid" id="A0A7R8Z0I7"/>
<dbReference type="InterPro" id="IPR038606">
    <property type="entry name" value="To_sf"/>
</dbReference>
<dbReference type="SMART" id="SM00700">
    <property type="entry name" value="JHBP"/>
    <property type="match status" value="1"/>
</dbReference>
<dbReference type="OrthoDB" id="6380971at2759"/>
<organism evidence="2 3">
    <name type="scientific">Hermetia illucens</name>
    <name type="common">Black soldier fly</name>
    <dbReference type="NCBI Taxonomy" id="343691"/>
    <lineage>
        <taxon>Eukaryota</taxon>
        <taxon>Metazoa</taxon>
        <taxon>Ecdysozoa</taxon>
        <taxon>Arthropoda</taxon>
        <taxon>Hexapoda</taxon>
        <taxon>Insecta</taxon>
        <taxon>Pterygota</taxon>
        <taxon>Neoptera</taxon>
        <taxon>Endopterygota</taxon>
        <taxon>Diptera</taxon>
        <taxon>Brachycera</taxon>
        <taxon>Stratiomyomorpha</taxon>
        <taxon>Stratiomyidae</taxon>
        <taxon>Hermetiinae</taxon>
        <taxon>Hermetia</taxon>
    </lineage>
</organism>
<keyword evidence="1" id="KW-0732">Signal</keyword>
<evidence type="ECO:0000313" key="3">
    <source>
        <dbReference type="Proteomes" id="UP000594454"/>
    </source>
</evidence>
<proteinExistence type="predicted"/>
<name>A0A7R8Z0I7_HERIL</name>
<keyword evidence="3" id="KW-1185">Reference proteome</keyword>
<feature type="chain" id="PRO_5030924177" description="Hemolymph juvenile hormone binding protein" evidence="1">
    <location>
        <begin position="21"/>
        <end position="267"/>
    </location>
</feature>
<sequence length="267" mass="29952">MWKKVIVFCFFVYFISLANGNRIEAPGRVYEWKIHELLEDLRQRMCYDDPEGLPQLEPLILNDHYDFGYQNGNTKINAFVRNLRIQGLSTFVVDYLTFLLTLKFNVTLVLPQLHITGDYGVDGNLGGFFKIKGNGPFRLDFRGIQLSAGANFIYNGGLSLQNLKLDPKLDSLQADLKNLTANEMLTMIINGIISNAVPSIINEHIPPETMESIVRYIEDSATNLVKDITVSDLLGIISGGASVLPPIDPERTCKVEQDETGKIILLK</sequence>
<evidence type="ECO:0000313" key="2">
    <source>
        <dbReference type="EMBL" id="CAD7092449.1"/>
    </source>
</evidence>
<dbReference type="OMA" id="VEPDCKP"/>
<dbReference type="Pfam" id="PF06585">
    <property type="entry name" value="JHBP"/>
    <property type="match status" value="1"/>
</dbReference>
<dbReference type="EMBL" id="LR899014">
    <property type="protein sequence ID" value="CAD7092449.1"/>
    <property type="molecule type" value="Genomic_DNA"/>
</dbReference>